<dbReference type="EMBL" id="UFQS01001481">
    <property type="protein sequence ID" value="SSX11170.1"/>
    <property type="molecule type" value="Genomic_DNA"/>
</dbReference>
<proteinExistence type="predicted"/>
<keyword evidence="2" id="KW-0732">Signal</keyword>
<dbReference type="EMBL" id="UFQS01000396">
    <property type="protein sequence ID" value="SSX03605.1"/>
    <property type="molecule type" value="Genomic_DNA"/>
</dbReference>
<feature type="region of interest" description="Disordered" evidence="1">
    <location>
        <begin position="136"/>
        <end position="171"/>
    </location>
</feature>
<evidence type="ECO:0000313" key="5">
    <source>
        <dbReference type="EMBL" id="SSX23970.1"/>
    </source>
</evidence>
<evidence type="ECO:0000256" key="1">
    <source>
        <dbReference type="SAM" id="MobiDB-lite"/>
    </source>
</evidence>
<feature type="signal peptide" evidence="2">
    <location>
        <begin position="1"/>
        <end position="26"/>
    </location>
</feature>
<evidence type="ECO:0000256" key="2">
    <source>
        <dbReference type="SAM" id="SignalP"/>
    </source>
</evidence>
<accession>A0A336M1P5</accession>
<dbReference type="AlphaFoldDB" id="A0A336M1P5"/>
<dbReference type="VEuPathDB" id="VectorBase:CSON002836"/>
<dbReference type="EMBL" id="UFQT01001481">
    <property type="protein sequence ID" value="SSX30740.1"/>
    <property type="molecule type" value="Genomic_DNA"/>
</dbReference>
<dbReference type="VEuPathDB" id="VectorBase:CSON009872"/>
<sequence>MNWFKVTMISFVVVFGLSIFTATTAAAPVDNLDNSINDLYEYLLQREYTGHVPLSEHQMERKAVRSPSLRLRFGRRSDPGMPLMHDDSEQGVDKRAPTARLRWGKREMGFFNENAFSQDTLRRLAQRSPSVRLRFGRSDPLLSASNNDDTQTKFEESSESNAMGVGQPSEN</sequence>
<evidence type="ECO:0000313" key="4">
    <source>
        <dbReference type="EMBL" id="SSX11170.1"/>
    </source>
</evidence>
<reference evidence="3" key="1">
    <citation type="submission" date="2018-04" db="EMBL/GenBank/DDBJ databases">
        <authorList>
            <person name="Go L.Y."/>
            <person name="Mitchell J.A."/>
        </authorList>
    </citation>
    <scope>NUCLEOTIDE SEQUENCE</scope>
    <source>
        <tissue evidence="3">Whole organism</tissue>
    </source>
</reference>
<name>A0A336M1P5_CULSO</name>
<dbReference type="EMBL" id="UFQT01000396">
    <property type="protein sequence ID" value="SSX23970.1"/>
    <property type="molecule type" value="Genomic_DNA"/>
</dbReference>
<feature type="chain" id="PRO_5036062297" evidence="2">
    <location>
        <begin position="27"/>
        <end position="171"/>
    </location>
</feature>
<feature type="region of interest" description="Disordered" evidence="1">
    <location>
        <begin position="75"/>
        <end position="94"/>
    </location>
</feature>
<reference evidence="5" key="2">
    <citation type="submission" date="2018-07" db="EMBL/GenBank/DDBJ databases">
        <authorList>
            <person name="Quirk P.G."/>
            <person name="Krulwich T.A."/>
        </authorList>
    </citation>
    <scope>NUCLEOTIDE SEQUENCE</scope>
</reference>
<organism evidence="5">
    <name type="scientific">Culicoides sonorensis</name>
    <name type="common">Biting midge</name>
    <dbReference type="NCBI Taxonomy" id="179676"/>
    <lineage>
        <taxon>Eukaryota</taxon>
        <taxon>Metazoa</taxon>
        <taxon>Ecdysozoa</taxon>
        <taxon>Arthropoda</taxon>
        <taxon>Hexapoda</taxon>
        <taxon>Insecta</taxon>
        <taxon>Pterygota</taxon>
        <taxon>Neoptera</taxon>
        <taxon>Endopterygota</taxon>
        <taxon>Diptera</taxon>
        <taxon>Nematocera</taxon>
        <taxon>Chironomoidea</taxon>
        <taxon>Ceratopogonidae</taxon>
        <taxon>Ceratopogoninae</taxon>
        <taxon>Culicoides</taxon>
        <taxon>Monoculicoides</taxon>
    </lineage>
</organism>
<protein>
    <submittedName>
        <fullName evidence="4">CSON002836 protein</fullName>
    </submittedName>
    <submittedName>
        <fullName evidence="5">CSON009872 protein</fullName>
    </submittedName>
</protein>
<feature type="compositionally biased region" description="Basic and acidic residues" evidence="1">
    <location>
        <begin position="84"/>
        <end position="94"/>
    </location>
</feature>
<evidence type="ECO:0000313" key="3">
    <source>
        <dbReference type="EMBL" id="SSX03605.1"/>
    </source>
</evidence>
<gene>
    <name evidence="5" type="primary">CSON009872</name>
    <name evidence="4" type="synonym">CSON002836</name>
</gene>